<sequence>DMEPEQYFDEAPNEEAIRFYDQLEKSSHPLCEGSLHSALSVAVRFMNIKFDWNVPNAAMNSMVDLLGELANPEFNITKNFYQAKCLVSKLGLTYDRIHYCVNGCMLFYKTDSELENYRLEENIPVITTKLEKIFPCGFFDVMEHLPIHLVQEAYLEGPVQTKWMYPFERRNRPNRNNEGDIDHLFPPISIFNQIGQGSKNRGKRSFTSMEMQSVVTHILLNCPKIQPYLKQSYDPFIIAHNAKPVYYAPYPLRRDKVDWWVVIKTKLVGRIEIDNVLDVAYQNKVAIFQQVDVELKTTLEYPQHILEEVSDDDIIINVDEEINEDEENDSFDNEKYDNENETTKEEKWENDGNETSEEE</sequence>
<evidence type="ECO:0000313" key="4">
    <source>
        <dbReference type="Proteomes" id="UP001234989"/>
    </source>
</evidence>
<feature type="domain" description="DUF4218" evidence="2">
    <location>
        <begin position="118"/>
        <end position="170"/>
    </location>
</feature>
<dbReference type="PANTHER" id="PTHR48258">
    <property type="entry name" value="DUF4218 DOMAIN-CONTAINING PROTEIN-RELATED"/>
    <property type="match status" value="1"/>
</dbReference>
<dbReference type="Proteomes" id="UP001234989">
    <property type="component" value="Chromosome 12"/>
</dbReference>
<feature type="compositionally biased region" description="Acidic residues" evidence="1">
    <location>
        <begin position="319"/>
        <end position="331"/>
    </location>
</feature>
<dbReference type="InterPro" id="IPR025452">
    <property type="entry name" value="DUF4218"/>
</dbReference>
<evidence type="ECO:0000256" key="1">
    <source>
        <dbReference type="SAM" id="MobiDB-lite"/>
    </source>
</evidence>
<gene>
    <name evidence="3" type="ORF">MTR67_051305</name>
</gene>
<feature type="non-terminal residue" evidence="3">
    <location>
        <position position="1"/>
    </location>
</feature>
<organism evidence="3 4">
    <name type="scientific">Solanum verrucosum</name>
    <dbReference type="NCBI Taxonomy" id="315347"/>
    <lineage>
        <taxon>Eukaryota</taxon>
        <taxon>Viridiplantae</taxon>
        <taxon>Streptophyta</taxon>
        <taxon>Embryophyta</taxon>
        <taxon>Tracheophyta</taxon>
        <taxon>Spermatophyta</taxon>
        <taxon>Magnoliopsida</taxon>
        <taxon>eudicotyledons</taxon>
        <taxon>Gunneridae</taxon>
        <taxon>Pentapetalae</taxon>
        <taxon>asterids</taxon>
        <taxon>lamiids</taxon>
        <taxon>Solanales</taxon>
        <taxon>Solanaceae</taxon>
        <taxon>Solanoideae</taxon>
        <taxon>Solaneae</taxon>
        <taxon>Solanum</taxon>
    </lineage>
</organism>
<reference evidence="3" key="1">
    <citation type="submission" date="2023-08" db="EMBL/GenBank/DDBJ databases">
        <title>A de novo genome assembly of Solanum verrucosum Schlechtendal, a Mexican diploid species geographically isolated from the other diploid A-genome species in potato relatives.</title>
        <authorList>
            <person name="Hosaka K."/>
        </authorList>
    </citation>
    <scope>NUCLEOTIDE SEQUENCE</scope>
    <source>
        <tissue evidence="3">Young leaves</tissue>
    </source>
</reference>
<keyword evidence="4" id="KW-1185">Reference proteome</keyword>
<dbReference type="PANTHER" id="PTHR48258:SF4">
    <property type="entry name" value="DUF4216 DOMAIN-CONTAINING PROTEIN"/>
    <property type="match status" value="1"/>
</dbReference>
<dbReference type="EMBL" id="CP133623">
    <property type="protein sequence ID" value="WMV57920.1"/>
    <property type="molecule type" value="Genomic_DNA"/>
</dbReference>
<name>A0AAF1A2A6_SOLVR</name>
<proteinExistence type="predicted"/>
<evidence type="ECO:0000259" key="2">
    <source>
        <dbReference type="Pfam" id="PF13960"/>
    </source>
</evidence>
<feature type="region of interest" description="Disordered" evidence="1">
    <location>
        <begin position="319"/>
        <end position="359"/>
    </location>
</feature>
<dbReference type="AlphaFoldDB" id="A0AAF1A2A6"/>
<dbReference type="Pfam" id="PF13960">
    <property type="entry name" value="DUF4218"/>
    <property type="match status" value="1"/>
</dbReference>
<evidence type="ECO:0000313" key="3">
    <source>
        <dbReference type="EMBL" id="WMV57920.1"/>
    </source>
</evidence>
<feature type="compositionally biased region" description="Basic and acidic residues" evidence="1">
    <location>
        <begin position="332"/>
        <end position="350"/>
    </location>
</feature>
<protein>
    <recommendedName>
        <fullName evidence="2">DUF4218 domain-containing protein</fullName>
    </recommendedName>
</protein>
<accession>A0AAF1A2A6</accession>